<organism evidence="1 2">
    <name type="scientific">Starmerella bacillaris</name>
    <name type="common">Yeast</name>
    <name type="synonym">Candida zemplinina</name>
    <dbReference type="NCBI Taxonomy" id="1247836"/>
    <lineage>
        <taxon>Eukaryota</taxon>
        <taxon>Fungi</taxon>
        <taxon>Dikarya</taxon>
        <taxon>Ascomycota</taxon>
        <taxon>Saccharomycotina</taxon>
        <taxon>Dipodascomycetes</taxon>
        <taxon>Dipodascales</taxon>
        <taxon>Trichomonascaceae</taxon>
        <taxon>Starmerella</taxon>
    </lineage>
</organism>
<evidence type="ECO:0000313" key="2">
    <source>
        <dbReference type="Proteomes" id="UP001362899"/>
    </source>
</evidence>
<evidence type="ECO:0000313" key="1">
    <source>
        <dbReference type="EMBL" id="GMM50903.1"/>
    </source>
</evidence>
<dbReference type="AlphaFoldDB" id="A0AAV5RIC3"/>
<gene>
    <name evidence="1" type="ORF">DASB73_018610</name>
</gene>
<accession>A0AAV5RIC3</accession>
<proteinExistence type="predicted"/>
<keyword evidence="2" id="KW-1185">Reference proteome</keyword>
<sequence>MAFASIYAGDSNSQCFNLQIFYFSTVACFSTTYGTHIINKYSVDIGEIILEDPVFSKIPVRYQIDKNWEKYSEQEKRNIAFCTR</sequence>
<comment type="caution">
    <text evidence="1">The sequence shown here is derived from an EMBL/GenBank/DDBJ whole genome shotgun (WGS) entry which is preliminary data.</text>
</comment>
<name>A0AAV5RIC3_STABA</name>
<dbReference type="Proteomes" id="UP001362899">
    <property type="component" value="Unassembled WGS sequence"/>
</dbReference>
<protein>
    <submittedName>
        <fullName evidence="1">Uncharacterized protein</fullName>
    </submittedName>
</protein>
<reference evidence="1 2" key="1">
    <citation type="journal article" date="2023" name="Elife">
        <title>Identification of key yeast species and microbe-microbe interactions impacting larval growth of Drosophila in the wild.</title>
        <authorList>
            <person name="Mure A."/>
            <person name="Sugiura Y."/>
            <person name="Maeda R."/>
            <person name="Honda K."/>
            <person name="Sakurai N."/>
            <person name="Takahashi Y."/>
            <person name="Watada M."/>
            <person name="Katoh T."/>
            <person name="Gotoh A."/>
            <person name="Gotoh Y."/>
            <person name="Taniguchi I."/>
            <person name="Nakamura K."/>
            <person name="Hayashi T."/>
            <person name="Katayama T."/>
            <person name="Uemura T."/>
            <person name="Hattori Y."/>
        </authorList>
    </citation>
    <scope>NUCLEOTIDE SEQUENCE [LARGE SCALE GENOMIC DNA]</scope>
    <source>
        <strain evidence="1 2">SB-73</strain>
    </source>
</reference>
<dbReference type="EMBL" id="BTGC01000003">
    <property type="protein sequence ID" value="GMM50903.1"/>
    <property type="molecule type" value="Genomic_DNA"/>
</dbReference>